<dbReference type="RefSeq" id="WP_091805867.1">
    <property type="nucleotide sequence ID" value="NZ_CP016353.1"/>
</dbReference>
<gene>
    <name evidence="5" type="ORF">SAMN05421630_106199</name>
</gene>
<keyword evidence="4" id="KW-0472">Membrane</keyword>
<evidence type="ECO:0000256" key="2">
    <source>
        <dbReference type="ARBA" id="ARBA00022692"/>
    </source>
</evidence>
<dbReference type="GO" id="GO:0016020">
    <property type="term" value="C:membrane"/>
    <property type="evidence" value="ECO:0007669"/>
    <property type="project" value="UniProtKB-SubCell"/>
</dbReference>
<keyword evidence="3" id="KW-1133">Transmembrane helix</keyword>
<accession>A0A222VXH3</accession>
<comment type="subcellular location">
    <subcellularLocation>
        <location evidence="1">Membrane</location>
        <topology evidence="1">Multi-pass membrane protein</topology>
    </subcellularLocation>
</comment>
<keyword evidence="2" id="KW-0812">Transmembrane</keyword>
<evidence type="ECO:0000256" key="4">
    <source>
        <dbReference type="ARBA" id="ARBA00023136"/>
    </source>
</evidence>
<dbReference type="STRING" id="530584.SAMN05421630_106199"/>
<evidence type="ECO:0000313" key="6">
    <source>
        <dbReference type="Proteomes" id="UP000199494"/>
    </source>
</evidence>
<proteinExistence type="predicted"/>
<dbReference type="Pfam" id="PF13564">
    <property type="entry name" value="DoxX_2"/>
    <property type="match status" value="1"/>
</dbReference>
<dbReference type="Proteomes" id="UP000199494">
    <property type="component" value="Unassembled WGS sequence"/>
</dbReference>
<dbReference type="OrthoDB" id="3700080at2"/>
<dbReference type="InterPro" id="IPR032808">
    <property type="entry name" value="DoxX"/>
</dbReference>
<evidence type="ECO:0000256" key="1">
    <source>
        <dbReference type="ARBA" id="ARBA00004141"/>
    </source>
</evidence>
<sequence>MSIVIGVLSLLLTMAFVGAGGARLAGVEPLRGYAAHLGLSRANNRVVGAVELAAAAGLIVGFWIKPFALAASIGLVAMMVATVFRHVRSKDPIALASPAATLGVLAVANAVLLGLAS</sequence>
<name>A0A222VXH3_9PSEU</name>
<evidence type="ECO:0000256" key="3">
    <source>
        <dbReference type="ARBA" id="ARBA00022989"/>
    </source>
</evidence>
<reference evidence="5 6" key="1">
    <citation type="submission" date="2016-10" db="EMBL/GenBank/DDBJ databases">
        <authorList>
            <person name="de Groot N.N."/>
        </authorList>
    </citation>
    <scope>NUCLEOTIDE SEQUENCE [LARGE SCALE GENOMIC DNA]</scope>
    <source>
        <strain evidence="5 6">CGMCC 4.5506</strain>
    </source>
</reference>
<dbReference type="AlphaFoldDB" id="A0A222VXH3"/>
<protein>
    <submittedName>
        <fullName evidence="5">DoxX-like family protein</fullName>
    </submittedName>
</protein>
<dbReference type="EMBL" id="FMZE01000006">
    <property type="protein sequence ID" value="SDD16332.1"/>
    <property type="molecule type" value="Genomic_DNA"/>
</dbReference>
<keyword evidence="6" id="KW-1185">Reference proteome</keyword>
<organism evidence="5 6">
    <name type="scientific">Prauserella marina</name>
    <dbReference type="NCBI Taxonomy" id="530584"/>
    <lineage>
        <taxon>Bacteria</taxon>
        <taxon>Bacillati</taxon>
        <taxon>Actinomycetota</taxon>
        <taxon>Actinomycetes</taxon>
        <taxon>Pseudonocardiales</taxon>
        <taxon>Pseudonocardiaceae</taxon>
        <taxon>Prauserella</taxon>
    </lineage>
</organism>
<dbReference type="KEGG" id="pmad:BAY61_30650"/>
<evidence type="ECO:0000313" key="5">
    <source>
        <dbReference type="EMBL" id="SDD16332.1"/>
    </source>
</evidence>